<protein>
    <submittedName>
        <fullName evidence="4">3-ketoacyl-ACP reductase</fullName>
    </submittedName>
    <submittedName>
        <fullName evidence="5">SDR family NAD(P)-dependent oxidoreductase</fullName>
    </submittedName>
</protein>
<dbReference type="EMBL" id="AP026818">
    <property type="protein sequence ID" value="BDR80368.1"/>
    <property type="molecule type" value="Genomic_DNA"/>
</dbReference>
<dbReference type="NCBIfam" id="NF047420">
    <property type="entry name" value="EF_P_mod_YmfI"/>
    <property type="match status" value="1"/>
</dbReference>
<dbReference type="GO" id="GO:0032787">
    <property type="term" value="P:monocarboxylic acid metabolic process"/>
    <property type="evidence" value="ECO:0007669"/>
    <property type="project" value="UniProtKB-ARBA"/>
</dbReference>
<dbReference type="AlphaFoldDB" id="A0A4Q0VAB3"/>
<dbReference type="NCBIfam" id="NF009466">
    <property type="entry name" value="PRK12826.1-2"/>
    <property type="match status" value="1"/>
</dbReference>
<name>A0A4Q0VAB3_CLOTA</name>
<dbReference type="EMBL" id="QMAP01000011">
    <property type="protein sequence ID" value="RXI46187.1"/>
    <property type="molecule type" value="Genomic_DNA"/>
</dbReference>
<comment type="similarity">
    <text evidence="1">Belongs to the short-chain dehydrogenases/reductases (SDR) family.</text>
</comment>
<keyword evidence="2" id="KW-0560">Oxidoreductase</keyword>
<keyword evidence="3" id="KW-0753">Steroid metabolism</keyword>
<proteinExistence type="inferred from homology"/>
<dbReference type="PRINTS" id="PR00080">
    <property type="entry name" value="SDRFAMILY"/>
</dbReference>
<evidence type="ECO:0000313" key="5">
    <source>
        <dbReference type="EMBL" id="RXI46187.1"/>
    </source>
</evidence>
<dbReference type="NCBIfam" id="NF005559">
    <property type="entry name" value="PRK07231.1"/>
    <property type="match status" value="1"/>
</dbReference>
<dbReference type="Gene3D" id="3.40.50.720">
    <property type="entry name" value="NAD(P)-binding Rossmann-like Domain"/>
    <property type="match status" value="1"/>
</dbReference>
<dbReference type="GO" id="GO:0016491">
    <property type="term" value="F:oxidoreductase activity"/>
    <property type="evidence" value="ECO:0007669"/>
    <property type="project" value="UniProtKB-KW"/>
</dbReference>
<dbReference type="PANTHER" id="PTHR42879">
    <property type="entry name" value="3-OXOACYL-(ACYL-CARRIER-PROTEIN) REDUCTASE"/>
    <property type="match status" value="1"/>
</dbReference>
<reference evidence="4 7" key="2">
    <citation type="submission" date="2022-09" db="EMBL/GenBank/DDBJ databases">
        <title>complete genome sequences of Clostridium tetani str. KHSU-234311-028 isolated from soil.</title>
        <authorList>
            <person name="Sekizuka T."/>
            <person name="Shitada C."/>
            <person name="Takahashi M."/>
            <person name="Kuroda M."/>
        </authorList>
    </citation>
    <scope>NUCLEOTIDE SEQUENCE [LARGE SCALE GENOMIC DNA]</scope>
    <source>
        <strain evidence="4 7">KHSU-234311-028</strain>
    </source>
</reference>
<evidence type="ECO:0000313" key="4">
    <source>
        <dbReference type="EMBL" id="BDR80368.1"/>
    </source>
</evidence>
<dbReference type="Pfam" id="PF13561">
    <property type="entry name" value="adh_short_C2"/>
    <property type="match status" value="1"/>
</dbReference>
<reference evidence="5 6" key="1">
    <citation type="submission" date="2018-06" db="EMBL/GenBank/DDBJ databases">
        <title>Genome conservation of Clostridium tetani.</title>
        <authorList>
            <person name="Bruggemann H."/>
            <person name="Popoff M.R."/>
        </authorList>
    </citation>
    <scope>NUCLEOTIDE SEQUENCE [LARGE SCALE GENOMIC DNA]</scope>
    <source>
        <strain evidence="5 6">2017.061</strain>
    </source>
</reference>
<dbReference type="PRINTS" id="PR00081">
    <property type="entry name" value="GDHRDH"/>
</dbReference>
<dbReference type="Proteomes" id="UP001321763">
    <property type="component" value="Chromosome"/>
</dbReference>
<dbReference type="GO" id="GO:0008202">
    <property type="term" value="P:steroid metabolic process"/>
    <property type="evidence" value="ECO:0007669"/>
    <property type="project" value="UniProtKB-KW"/>
</dbReference>
<evidence type="ECO:0000256" key="1">
    <source>
        <dbReference type="ARBA" id="ARBA00006484"/>
    </source>
</evidence>
<dbReference type="InterPro" id="IPR002347">
    <property type="entry name" value="SDR_fam"/>
</dbReference>
<dbReference type="OMA" id="YMTGTDF"/>
<dbReference type="PROSITE" id="PS00061">
    <property type="entry name" value="ADH_SHORT"/>
    <property type="match status" value="1"/>
</dbReference>
<evidence type="ECO:0000256" key="3">
    <source>
        <dbReference type="ARBA" id="ARBA00023221"/>
    </source>
</evidence>
<keyword evidence="3" id="KW-0443">Lipid metabolism</keyword>
<evidence type="ECO:0000256" key="2">
    <source>
        <dbReference type="ARBA" id="ARBA00023002"/>
    </source>
</evidence>
<gene>
    <name evidence="4" type="primary">fabG</name>
    <name evidence="5" type="ORF">DP130_11530</name>
    <name evidence="4" type="ORF">K234311028_06140</name>
</gene>
<organism evidence="5 6">
    <name type="scientific">Clostridium tetani</name>
    <dbReference type="NCBI Taxonomy" id="1513"/>
    <lineage>
        <taxon>Bacteria</taxon>
        <taxon>Bacillati</taxon>
        <taxon>Bacillota</taxon>
        <taxon>Clostridia</taxon>
        <taxon>Eubacteriales</taxon>
        <taxon>Clostridiaceae</taxon>
        <taxon>Clostridium</taxon>
    </lineage>
</organism>
<dbReference type="FunFam" id="3.40.50.720:FF:000173">
    <property type="entry name" value="3-oxoacyl-[acyl-carrier protein] reductase"/>
    <property type="match status" value="1"/>
</dbReference>
<dbReference type="Proteomes" id="UP000290921">
    <property type="component" value="Unassembled WGS sequence"/>
</dbReference>
<sequence>MKNKFLNGKVALITGASRGIGRGIAIELADKGACVIVNYRKDLKGAEETKKTIEERGGYCRIIKCDVSSYEDTKLMIEKIIRDFGKIDILINNAGISKIGLFIDMEEEDWDNIINTNLKGVFNCSRNVLPYMIGEKNGVIINISSMWGSVGASCEVIYSASKGGVDSFTKALAKEVGPSNIRVNAISPGVINTSMNEWMSCEEKDSLKDEIPLCRFGECEDIGKAVVFLCSDNAKYITGQILTIDGGMI</sequence>
<evidence type="ECO:0000313" key="6">
    <source>
        <dbReference type="Proteomes" id="UP000290921"/>
    </source>
</evidence>
<dbReference type="SUPFAM" id="SSF51735">
    <property type="entry name" value="NAD(P)-binding Rossmann-fold domains"/>
    <property type="match status" value="1"/>
</dbReference>
<dbReference type="GeneID" id="24253599"/>
<dbReference type="InterPro" id="IPR050259">
    <property type="entry name" value="SDR"/>
</dbReference>
<evidence type="ECO:0000313" key="7">
    <source>
        <dbReference type="Proteomes" id="UP001321763"/>
    </source>
</evidence>
<accession>A0A4Q0VAB3</accession>
<dbReference type="InterPro" id="IPR036291">
    <property type="entry name" value="NAD(P)-bd_dom_sf"/>
</dbReference>
<dbReference type="PANTHER" id="PTHR42879:SF2">
    <property type="entry name" value="3-OXOACYL-[ACYL-CARRIER-PROTEIN] REDUCTASE FABG"/>
    <property type="match status" value="1"/>
</dbReference>
<dbReference type="InterPro" id="IPR020904">
    <property type="entry name" value="Sc_DH/Rdtase_CS"/>
</dbReference>
<dbReference type="RefSeq" id="WP_011099060.1">
    <property type="nucleotide sequence ID" value="NZ_AP026804.1"/>
</dbReference>